<reference evidence="1" key="2">
    <citation type="submission" date="2013-04" db="UniProtKB">
        <authorList>
            <consortium name="EnsemblPlants"/>
        </authorList>
    </citation>
    <scope>IDENTIFICATION</scope>
</reference>
<dbReference type="Proteomes" id="UP000006038">
    <property type="component" value="Chromosome 4"/>
</dbReference>
<proteinExistence type="predicted"/>
<dbReference type="HOGENOM" id="CLU_2907700_0_0_1"/>
<dbReference type="Gramene" id="OB04G10070.1">
    <property type="protein sequence ID" value="OB04G10070.1"/>
    <property type="gene ID" value="OB04G10070"/>
</dbReference>
<dbReference type="GO" id="GO:0005737">
    <property type="term" value="C:cytoplasm"/>
    <property type="evidence" value="ECO:0007669"/>
    <property type="project" value="TreeGrafter"/>
</dbReference>
<evidence type="ECO:0000313" key="2">
    <source>
        <dbReference type="Proteomes" id="UP000006038"/>
    </source>
</evidence>
<dbReference type="GO" id="GO:0006004">
    <property type="term" value="P:fucose metabolic process"/>
    <property type="evidence" value="ECO:0007669"/>
    <property type="project" value="UniProtKB-KW"/>
</dbReference>
<sequence length="62" mass="7098">MEIQKLRCHVNFAALRFSPEIEELGRRVVQILRRSGPFVVLQIDWSARREVANSTLWSGGCA</sequence>
<keyword evidence="2" id="KW-1185">Reference proteome</keyword>
<evidence type="ECO:0000313" key="1">
    <source>
        <dbReference type="EnsemblPlants" id="OB04G10070.1"/>
    </source>
</evidence>
<accession>J3LV32</accession>
<dbReference type="GO" id="GO:0016020">
    <property type="term" value="C:membrane"/>
    <property type="evidence" value="ECO:0007669"/>
    <property type="project" value="UniProtKB-SubCell"/>
</dbReference>
<reference evidence="1" key="1">
    <citation type="journal article" date="2013" name="Nat. Commun.">
        <title>Whole-genome sequencing of Oryza brachyantha reveals mechanisms underlying Oryza genome evolution.</title>
        <authorList>
            <person name="Chen J."/>
            <person name="Huang Q."/>
            <person name="Gao D."/>
            <person name="Wang J."/>
            <person name="Lang Y."/>
            <person name="Liu T."/>
            <person name="Li B."/>
            <person name="Bai Z."/>
            <person name="Luis Goicoechea J."/>
            <person name="Liang C."/>
            <person name="Chen C."/>
            <person name="Zhang W."/>
            <person name="Sun S."/>
            <person name="Liao Y."/>
            <person name="Zhang X."/>
            <person name="Yang L."/>
            <person name="Song C."/>
            <person name="Wang M."/>
            <person name="Shi J."/>
            <person name="Liu G."/>
            <person name="Liu J."/>
            <person name="Zhou H."/>
            <person name="Zhou W."/>
            <person name="Yu Q."/>
            <person name="An N."/>
            <person name="Chen Y."/>
            <person name="Cai Q."/>
            <person name="Wang B."/>
            <person name="Liu B."/>
            <person name="Min J."/>
            <person name="Huang Y."/>
            <person name="Wu H."/>
            <person name="Li Z."/>
            <person name="Zhang Y."/>
            <person name="Yin Y."/>
            <person name="Song W."/>
            <person name="Jiang J."/>
            <person name="Jackson S.A."/>
            <person name="Wing R.A."/>
            <person name="Wang J."/>
            <person name="Chen M."/>
        </authorList>
    </citation>
    <scope>NUCLEOTIDE SEQUENCE [LARGE SCALE GENOMIC DNA]</scope>
    <source>
        <strain evidence="1">cv. IRGC 101232</strain>
    </source>
</reference>
<name>J3LV32_ORYBR</name>
<dbReference type="PANTHER" id="PTHR31741:SF65">
    <property type="entry name" value="O-FUCOSYLTRANSFERASE FAMILY PROTEIN"/>
    <property type="match status" value="1"/>
</dbReference>
<dbReference type="EnsemblPlants" id="OB04G10070.1">
    <property type="protein sequence ID" value="OB04G10070.1"/>
    <property type="gene ID" value="OB04G10070"/>
</dbReference>
<dbReference type="AlphaFoldDB" id="J3LV32"/>
<dbReference type="PANTHER" id="PTHR31741">
    <property type="entry name" value="OS02G0726500 PROTEIN-RELATED"/>
    <property type="match status" value="1"/>
</dbReference>
<dbReference type="STRING" id="4533.J3LV32"/>
<organism evidence="1">
    <name type="scientific">Oryza brachyantha</name>
    <name type="common">malo sina</name>
    <dbReference type="NCBI Taxonomy" id="4533"/>
    <lineage>
        <taxon>Eukaryota</taxon>
        <taxon>Viridiplantae</taxon>
        <taxon>Streptophyta</taxon>
        <taxon>Embryophyta</taxon>
        <taxon>Tracheophyta</taxon>
        <taxon>Spermatophyta</taxon>
        <taxon>Magnoliopsida</taxon>
        <taxon>Liliopsida</taxon>
        <taxon>Poales</taxon>
        <taxon>Poaceae</taxon>
        <taxon>BOP clade</taxon>
        <taxon>Oryzoideae</taxon>
        <taxon>Oryzeae</taxon>
        <taxon>Oryzinae</taxon>
        <taxon>Oryza</taxon>
    </lineage>
</organism>
<dbReference type="GO" id="GO:0016757">
    <property type="term" value="F:glycosyltransferase activity"/>
    <property type="evidence" value="ECO:0007669"/>
    <property type="project" value="UniProtKB-KW"/>
</dbReference>
<protein>
    <submittedName>
        <fullName evidence="1">Uncharacterized protein</fullName>
    </submittedName>
</protein>